<gene>
    <name evidence="3" type="ORF">D4764_09G0000410</name>
</gene>
<dbReference type="Proteomes" id="UP000324091">
    <property type="component" value="Chromosome 9"/>
</dbReference>
<organism evidence="3 4">
    <name type="scientific">Takifugu flavidus</name>
    <name type="common">sansaifugu</name>
    <dbReference type="NCBI Taxonomy" id="433684"/>
    <lineage>
        <taxon>Eukaryota</taxon>
        <taxon>Metazoa</taxon>
        <taxon>Chordata</taxon>
        <taxon>Craniata</taxon>
        <taxon>Vertebrata</taxon>
        <taxon>Euteleostomi</taxon>
        <taxon>Actinopterygii</taxon>
        <taxon>Neopterygii</taxon>
        <taxon>Teleostei</taxon>
        <taxon>Neoteleostei</taxon>
        <taxon>Acanthomorphata</taxon>
        <taxon>Eupercaria</taxon>
        <taxon>Tetraodontiformes</taxon>
        <taxon>Tetradontoidea</taxon>
        <taxon>Tetraodontidae</taxon>
        <taxon>Takifugu</taxon>
    </lineage>
</organism>
<feature type="compositionally biased region" description="Basic and acidic residues" evidence="1">
    <location>
        <begin position="139"/>
        <end position="177"/>
    </location>
</feature>
<evidence type="ECO:0008006" key="5">
    <source>
        <dbReference type="Google" id="ProtNLM"/>
    </source>
</evidence>
<dbReference type="Pfam" id="PF01391">
    <property type="entry name" value="Collagen"/>
    <property type="match status" value="3"/>
</dbReference>
<dbReference type="AlphaFoldDB" id="A0A5C6MIR9"/>
<evidence type="ECO:0000313" key="3">
    <source>
        <dbReference type="EMBL" id="TWW54992.1"/>
    </source>
</evidence>
<sequence length="539" mass="57116">MFRASLRGSLATSERPCSRLDAAITTLPDHLQPCSLMYASYITADGSLLSYRDHLDPREKRVTKETKGPGVTKAKLDLLVLLAPQVPLVHEAPLETQEKTDPAAPLENQGFRVEMGLKGHKDCLGSREKMASLAIQDHRVHQEQRVSRVSEKREKEAWTDRRGLRETEEKEESKDNKGQWYHQESSGYPGEKGSSDIIDFNGELRDAFRAISTITISVIWGLCMVLVVWRNTNIYAGAFKHKHHLSSSHLPPPAHSSGPPGPPGLPGPVGYPGEKGELGLPGPAGVDGEKGPKGDMGERGHPGERGEKGEMGLSGPSGVDGQKGEKGECRIDDNLVQMISQPGLPGPPGPPGLPGSPGSMGLQGIPGPKGEPGYGVKGDTGETGAPGPQGLQGFQGSPGSPGLVGLPGAKGEKGRTGEPGLDVSLSLTRPNHEGFPGLMGERGDRGEKGDKGDRGAVGKRGLKGHKGEQGPPGLDQPCPVGCAETKVVSEEGDLSSPPPYPSSPEAPCPVGQDGLPIPGCWHKEEMTRRKLQRKRLSQP</sequence>
<feature type="compositionally biased region" description="Pro residues" evidence="1">
    <location>
        <begin position="344"/>
        <end position="354"/>
    </location>
</feature>
<feature type="compositionally biased region" description="Low complexity" evidence="1">
    <location>
        <begin position="397"/>
        <end position="407"/>
    </location>
</feature>
<feature type="compositionally biased region" description="Pro residues" evidence="1">
    <location>
        <begin position="496"/>
        <end position="507"/>
    </location>
</feature>
<reference evidence="3 4" key="1">
    <citation type="submission" date="2019-04" db="EMBL/GenBank/DDBJ databases">
        <title>Chromosome genome assembly for Takifugu flavidus.</title>
        <authorList>
            <person name="Xiao S."/>
        </authorList>
    </citation>
    <scope>NUCLEOTIDE SEQUENCE [LARGE SCALE GENOMIC DNA]</scope>
    <source>
        <strain evidence="3">HTHZ2018</strain>
        <tissue evidence="3">Muscle</tissue>
    </source>
</reference>
<feature type="compositionally biased region" description="Pro residues" evidence="1">
    <location>
        <begin position="250"/>
        <end position="266"/>
    </location>
</feature>
<keyword evidence="2" id="KW-1133">Transmembrane helix</keyword>
<dbReference type="InterPro" id="IPR008160">
    <property type="entry name" value="Collagen"/>
</dbReference>
<proteinExistence type="predicted"/>
<evidence type="ECO:0000313" key="4">
    <source>
        <dbReference type="Proteomes" id="UP000324091"/>
    </source>
</evidence>
<feature type="region of interest" description="Disordered" evidence="1">
    <location>
        <begin position="340"/>
        <end position="539"/>
    </location>
</feature>
<feature type="compositionally biased region" description="Basic and acidic residues" evidence="1">
    <location>
        <begin position="441"/>
        <end position="456"/>
    </location>
</feature>
<keyword evidence="2" id="KW-0812">Transmembrane</keyword>
<dbReference type="EMBL" id="RHFK02000022">
    <property type="protein sequence ID" value="TWW54992.1"/>
    <property type="molecule type" value="Genomic_DNA"/>
</dbReference>
<feature type="transmembrane region" description="Helical" evidence="2">
    <location>
        <begin position="207"/>
        <end position="229"/>
    </location>
</feature>
<keyword evidence="2" id="KW-0472">Membrane</keyword>
<name>A0A5C6MIR9_9TELE</name>
<keyword evidence="4" id="KW-1185">Reference proteome</keyword>
<evidence type="ECO:0000256" key="2">
    <source>
        <dbReference type="SAM" id="Phobius"/>
    </source>
</evidence>
<dbReference type="InterPro" id="IPR050938">
    <property type="entry name" value="Collagen_Structural_Proteins"/>
</dbReference>
<accession>A0A5C6MIR9</accession>
<dbReference type="PANTHER" id="PTHR37456:SF4">
    <property type="entry name" value="COLLAGEN ALPHA-1(XXIII) CHAIN"/>
    <property type="match status" value="1"/>
</dbReference>
<dbReference type="PANTHER" id="PTHR37456">
    <property type="entry name" value="SI:CH211-266K2.1"/>
    <property type="match status" value="1"/>
</dbReference>
<protein>
    <recommendedName>
        <fullName evidence="5">Collagen alpha-1(XXIII) chain</fullName>
    </recommendedName>
</protein>
<feature type="region of interest" description="Disordered" evidence="1">
    <location>
        <begin position="139"/>
        <end position="194"/>
    </location>
</feature>
<feature type="compositionally biased region" description="Basic residues" evidence="1">
    <location>
        <begin position="529"/>
        <end position="539"/>
    </location>
</feature>
<evidence type="ECO:0000256" key="1">
    <source>
        <dbReference type="SAM" id="MobiDB-lite"/>
    </source>
</evidence>
<feature type="compositionally biased region" description="Basic and acidic residues" evidence="1">
    <location>
        <begin position="287"/>
        <end position="310"/>
    </location>
</feature>
<comment type="caution">
    <text evidence="3">The sequence shown here is derived from an EMBL/GenBank/DDBJ whole genome shotgun (WGS) entry which is preliminary data.</text>
</comment>
<feature type="region of interest" description="Disordered" evidence="1">
    <location>
        <begin position="244"/>
        <end position="327"/>
    </location>
</feature>